<feature type="compositionally biased region" description="Basic residues" evidence="1">
    <location>
        <begin position="67"/>
        <end position="76"/>
    </location>
</feature>
<evidence type="ECO:0000256" key="1">
    <source>
        <dbReference type="SAM" id="MobiDB-lite"/>
    </source>
</evidence>
<name>A0A0A9AMQ1_ARUDO</name>
<dbReference type="EMBL" id="GBRH01244896">
    <property type="protein sequence ID" value="JAD52999.1"/>
    <property type="molecule type" value="Transcribed_RNA"/>
</dbReference>
<proteinExistence type="predicted"/>
<sequence>MHVNFDESDLEDDDFEADDPIQDVIGSSQLWKAPPSTDVGPARCHTRAGPLCGPTDWLTYSQGHVRAQGRRQRPKRAREYRPN</sequence>
<feature type="region of interest" description="Disordered" evidence="1">
    <location>
        <begin position="26"/>
        <end position="48"/>
    </location>
</feature>
<accession>A0A0A9AMQ1</accession>
<evidence type="ECO:0000313" key="2">
    <source>
        <dbReference type="EMBL" id="JAD52999.1"/>
    </source>
</evidence>
<reference evidence="2" key="1">
    <citation type="submission" date="2014-09" db="EMBL/GenBank/DDBJ databases">
        <authorList>
            <person name="Magalhaes I.L.F."/>
            <person name="Oliveira U."/>
            <person name="Santos F.R."/>
            <person name="Vidigal T.H.D.A."/>
            <person name="Brescovit A.D."/>
            <person name="Santos A.J."/>
        </authorList>
    </citation>
    <scope>NUCLEOTIDE SEQUENCE</scope>
    <source>
        <tissue evidence="2">Shoot tissue taken approximately 20 cm above the soil surface</tissue>
    </source>
</reference>
<organism evidence="2">
    <name type="scientific">Arundo donax</name>
    <name type="common">Giant reed</name>
    <name type="synonym">Donax arundinaceus</name>
    <dbReference type="NCBI Taxonomy" id="35708"/>
    <lineage>
        <taxon>Eukaryota</taxon>
        <taxon>Viridiplantae</taxon>
        <taxon>Streptophyta</taxon>
        <taxon>Embryophyta</taxon>
        <taxon>Tracheophyta</taxon>
        <taxon>Spermatophyta</taxon>
        <taxon>Magnoliopsida</taxon>
        <taxon>Liliopsida</taxon>
        <taxon>Poales</taxon>
        <taxon>Poaceae</taxon>
        <taxon>PACMAD clade</taxon>
        <taxon>Arundinoideae</taxon>
        <taxon>Arundineae</taxon>
        <taxon>Arundo</taxon>
    </lineage>
</organism>
<dbReference type="AlphaFoldDB" id="A0A0A9AMQ1"/>
<protein>
    <submittedName>
        <fullName evidence="2">Uncharacterized protein</fullName>
    </submittedName>
</protein>
<feature type="region of interest" description="Disordered" evidence="1">
    <location>
        <begin position="63"/>
        <end position="83"/>
    </location>
</feature>
<reference evidence="2" key="2">
    <citation type="journal article" date="2015" name="Data Brief">
        <title>Shoot transcriptome of the giant reed, Arundo donax.</title>
        <authorList>
            <person name="Barrero R.A."/>
            <person name="Guerrero F.D."/>
            <person name="Moolhuijzen P."/>
            <person name="Goolsby J.A."/>
            <person name="Tidwell J."/>
            <person name="Bellgard S.E."/>
            <person name="Bellgard M.I."/>
        </authorList>
    </citation>
    <scope>NUCLEOTIDE SEQUENCE</scope>
    <source>
        <tissue evidence="2">Shoot tissue taken approximately 20 cm above the soil surface</tissue>
    </source>
</reference>